<evidence type="ECO:0000313" key="4">
    <source>
        <dbReference type="Proteomes" id="UP000224871"/>
    </source>
</evidence>
<gene>
    <name evidence="1" type="ORF">Xinn_02044</name>
    <name evidence="2" type="ORF">XIS1_1790080</name>
</gene>
<proteinExistence type="predicted"/>
<reference evidence="3" key="2">
    <citation type="submission" date="2016-12" db="EMBL/GenBank/DDBJ databases">
        <authorList>
            <person name="Gaudriault S."/>
        </authorList>
    </citation>
    <scope>NUCLEOTIDE SEQUENCE [LARGE SCALE GENOMIC DNA]</scope>
    <source>
        <strain evidence="3">HGB1681 (deposited as PTA-6826 in the American Type Culture Collection)</strain>
    </source>
</reference>
<reference evidence="1 4" key="3">
    <citation type="journal article" date="2017" name="Nat. Microbiol.">
        <title>Natural product diversity associated with the nematode symbionts Photorhabdus and Xenorhabdus.</title>
        <authorList>
            <person name="Tobias N.J."/>
            <person name="Wolff H."/>
            <person name="Djahanschiri B."/>
            <person name="Grundmann F."/>
            <person name="Kronenwerth M."/>
            <person name="Shi Y.M."/>
            <person name="Simonyi S."/>
            <person name="Grun P."/>
            <person name="Shapiro-Ilan D."/>
            <person name="Pidot S.J."/>
            <person name="Stinear T.P."/>
            <person name="Ebersberger I."/>
            <person name="Bode H.B."/>
        </authorList>
    </citation>
    <scope>NUCLEOTIDE SEQUENCE [LARGE SCALE GENOMIC DNA]</scope>
    <source>
        <strain evidence="1 4">DSM 16336</strain>
    </source>
</reference>
<evidence type="ECO:0000313" key="3">
    <source>
        <dbReference type="Proteomes" id="UP000196435"/>
    </source>
</evidence>
<name>A0A1N6MWX8_9GAMM</name>
<evidence type="ECO:0000313" key="2">
    <source>
        <dbReference type="EMBL" id="SIP73274.1"/>
    </source>
</evidence>
<dbReference type="RefSeq" id="WP_086956761.1">
    <property type="nucleotide sequence ID" value="NZ_CAWNQC010000101.1"/>
</dbReference>
<evidence type="ECO:0000313" key="1">
    <source>
        <dbReference type="EMBL" id="PHM35974.1"/>
    </source>
</evidence>
<dbReference type="EMBL" id="NIBU01000019">
    <property type="protein sequence ID" value="PHM35974.1"/>
    <property type="molecule type" value="Genomic_DNA"/>
</dbReference>
<organism evidence="2 3">
    <name type="scientific">Xenorhabdus innexi</name>
    <dbReference type="NCBI Taxonomy" id="290109"/>
    <lineage>
        <taxon>Bacteria</taxon>
        <taxon>Pseudomonadati</taxon>
        <taxon>Pseudomonadota</taxon>
        <taxon>Gammaproteobacteria</taxon>
        <taxon>Enterobacterales</taxon>
        <taxon>Morganellaceae</taxon>
        <taxon>Xenorhabdus</taxon>
    </lineage>
</organism>
<dbReference type="Proteomes" id="UP000224871">
    <property type="component" value="Unassembled WGS sequence"/>
</dbReference>
<dbReference type="Proteomes" id="UP000196435">
    <property type="component" value="Unassembled WGS sequence"/>
</dbReference>
<dbReference type="EMBL" id="FTLG01000089">
    <property type="protein sequence ID" value="SIP73274.1"/>
    <property type="molecule type" value="Genomic_DNA"/>
</dbReference>
<accession>A0A1N6MWX8</accession>
<keyword evidence="4" id="KW-1185">Reference proteome</keyword>
<protein>
    <submittedName>
        <fullName evidence="2">Uncharacterized protein</fullName>
    </submittedName>
</protein>
<sequence length="190" mass="21850">MKHILKAKDLRALMTYNPDTGGLFWKARTPELYRKYSQASQGMAERSCTWFNQRYAGEHVGITMNGNNTYVRIAIGSGAGNIRKNILDLIWVVVTGKEPYGLVRLLDTNCARTVDNIVCLSPHIAQLFRNPRAGIYRNREEKTFYWRIYQGKSLDQQGGFKTIQEARVARDNKLKELGLWQETLLNDVYS</sequence>
<reference evidence="2" key="1">
    <citation type="submission" date="2016-12" db="EMBL/GenBank/DDBJ databases">
        <authorList>
            <person name="Song W.-J."/>
            <person name="Kurnit D.M."/>
        </authorList>
    </citation>
    <scope>NUCLEOTIDE SEQUENCE [LARGE SCALE GENOMIC DNA]</scope>
    <source>
        <strain evidence="2">HGB1681</strain>
    </source>
</reference>
<dbReference type="AlphaFoldDB" id="A0A1N6MWX8"/>